<keyword evidence="2" id="KW-1185">Reference proteome</keyword>
<dbReference type="OrthoDB" id="60455at2759"/>
<dbReference type="InterPro" id="IPR038801">
    <property type="entry name" value="TAF1C"/>
</dbReference>
<evidence type="ECO:0000313" key="2">
    <source>
        <dbReference type="Proteomes" id="UP000243579"/>
    </source>
</evidence>
<comment type="caution">
    <text evidence="1">The sequence shown here is derived from an EMBL/GenBank/DDBJ whole genome shotgun (WGS) entry which is preliminary data.</text>
</comment>
<reference evidence="1 2" key="1">
    <citation type="journal article" date="2014" name="Genome Biol. Evol.">
        <title>The secreted proteins of Achlya hypogyna and Thraustotheca clavata identify the ancestral oomycete secretome and reveal gene acquisitions by horizontal gene transfer.</title>
        <authorList>
            <person name="Misner I."/>
            <person name="Blouin N."/>
            <person name="Leonard G."/>
            <person name="Richards T.A."/>
            <person name="Lane C.E."/>
        </authorList>
    </citation>
    <scope>NUCLEOTIDE SEQUENCE [LARGE SCALE GENOMIC DNA]</scope>
    <source>
        <strain evidence="1 2">ATCC 48635</strain>
    </source>
</reference>
<dbReference type="AlphaFoldDB" id="A0A1V9YL97"/>
<protein>
    <submittedName>
        <fullName evidence="1">Uncharacterized protein</fullName>
    </submittedName>
</protein>
<dbReference type="EMBL" id="JNBR01001503">
    <property type="protein sequence ID" value="OQR86488.1"/>
    <property type="molecule type" value="Genomic_DNA"/>
</dbReference>
<dbReference type="PANTHER" id="PTHR15319">
    <property type="entry name" value="TATA BOX-BINDING PROTEIN ASSOCIATED FACTOR RNA POLYMERASE I SUBUNIT C"/>
    <property type="match status" value="1"/>
</dbReference>
<dbReference type="GO" id="GO:0001650">
    <property type="term" value="C:fibrillar center"/>
    <property type="evidence" value="ECO:0007669"/>
    <property type="project" value="TreeGrafter"/>
</dbReference>
<dbReference type="Proteomes" id="UP000243579">
    <property type="component" value="Unassembled WGS sequence"/>
</dbReference>
<evidence type="ECO:0000313" key="1">
    <source>
        <dbReference type="EMBL" id="OQR86488.1"/>
    </source>
</evidence>
<accession>A0A1V9YL97</accession>
<sequence length="731" mass="79038">MGKQVLWRQALPNAPTTVVEQGMSQRLTLFSPDVVPSCAATALNGPGAGLGYETVGVPRVLFRNTRGYPYHLPDTARQWAAADPGANDIRKHALLSLRAVDRRYKTSVGVLVPEVVDDLIAAKMESTVMPTRRCDRQGNALATTTTDEYQYLWAPMGETLQHLHCFRRDAGACKGTRWTRFSPSPTLVNTVRQIAPLGDPQAPAAIARGDANVTVVRLGAATVDVVETLRFRKLVGHVACSPHAPAEAMFIDKAYELSQWTPEGGLRSMGPPVQEQWQRAEYSSHPCVLWTATKDTIGTFDTRMRSPAGFQRDWIYNLHGASAIYDLKRHPSCPFQFIVRTGVSLEVFDSRSARHSVMHWADAGLFPEVVTRGRKEPTFGAVAVVDVSSARQNHALLLSSSSVLNKVAVHSYAVQRDAADMERLRPLRHARGVDPVFQAATPAAPFDVHLPDNSAGVFAVGVAGLSAGGGVHLFQLSSVGDLFCHALEATPATAAAVQAELPCGMTLRHDDAAHLPQPSGAFQPAPDAASIAIHTLFNAGAMRRGLAAATARKDTDATACEDADSLKLLQPAALRRHLRACRGSATLHVLQQTWAPAPAVRVLMASLRAAGGVVFHRVRPHNRTEHTARHLQARGDAKADAPGADDACTCTDDCDGCDAVDCRLVHLIVVSEAIDDVSRDVKFHPEPSHSYRPLPRSSALHRPANVNAHDFVLDDLRAAYGLDPFERSAKL</sequence>
<dbReference type="PANTHER" id="PTHR15319:SF1">
    <property type="entry name" value="TATA BOX-BINDING PROTEIN-ASSOCIATED FACTOR RNA POLYMERASE I SUBUNIT C"/>
    <property type="match status" value="1"/>
</dbReference>
<name>A0A1V9YL97_ACHHY</name>
<organism evidence="1 2">
    <name type="scientific">Achlya hypogyna</name>
    <name type="common">Oomycete</name>
    <name type="synonym">Protoachlya hypogyna</name>
    <dbReference type="NCBI Taxonomy" id="1202772"/>
    <lineage>
        <taxon>Eukaryota</taxon>
        <taxon>Sar</taxon>
        <taxon>Stramenopiles</taxon>
        <taxon>Oomycota</taxon>
        <taxon>Saprolegniomycetes</taxon>
        <taxon>Saprolegniales</taxon>
        <taxon>Achlyaceae</taxon>
        <taxon>Achlya</taxon>
    </lineage>
</organism>
<gene>
    <name evidence="1" type="ORF">ACHHYP_10487</name>
</gene>
<proteinExistence type="predicted"/>
<dbReference type="GO" id="GO:0001164">
    <property type="term" value="F:RNA polymerase I core promoter sequence-specific DNA binding"/>
    <property type="evidence" value="ECO:0007669"/>
    <property type="project" value="TreeGrafter"/>
</dbReference>